<reference evidence="1 2" key="1">
    <citation type="journal article" date="2018" name="Sci. Rep.">
        <title>A complete Leishmania donovani reference genome identifies novel genetic variations associated with virulence.</title>
        <authorList>
            <person name="Lypaczewski P."/>
            <person name="Hoshizaki J."/>
            <person name="Zhang W.-W."/>
            <person name="McCall L.-I."/>
            <person name="Torcivia-Rodriguez J."/>
            <person name="Simonyan V."/>
            <person name="Kaur A."/>
            <person name="Dewar K."/>
            <person name="Matlashewski G."/>
        </authorList>
    </citation>
    <scope>NUCLEOTIDE SEQUENCE [LARGE SCALE GENOMIC DNA]</scope>
    <source>
        <strain evidence="1 2">LdCL</strain>
    </source>
</reference>
<dbReference type="AlphaFoldDB" id="A0A3Q8IQ56"/>
<dbReference type="VEuPathDB" id="TriTrypDB:LdCL_360083600"/>
<evidence type="ECO:0000313" key="2">
    <source>
        <dbReference type="Proteomes" id="UP000274082"/>
    </source>
</evidence>
<name>A0A3Q8IQ56_LEIDO</name>
<accession>A0A3Q8IQ56</accession>
<keyword evidence="2" id="KW-1185">Reference proteome</keyword>
<sequence length="89" mass="9538">MEDNPTKISGGAAAAAYAAAFATGKCDSMPVSAVRPAYTQPARNADTFCASSLDLLCDLLDMDSEERAFAHARRWPDLMGAVLLNEQER</sequence>
<dbReference type="EMBL" id="CP029535">
    <property type="protein sequence ID" value="AYU84116.1"/>
    <property type="molecule type" value="Genomic_DNA"/>
</dbReference>
<protein>
    <submittedName>
        <fullName evidence="1">Uncharacterized protein</fullName>
    </submittedName>
</protein>
<proteinExistence type="predicted"/>
<organism evidence="1 2">
    <name type="scientific">Leishmania donovani</name>
    <dbReference type="NCBI Taxonomy" id="5661"/>
    <lineage>
        <taxon>Eukaryota</taxon>
        <taxon>Discoba</taxon>
        <taxon>Euglenozoa</taxon>
        <taxon>Kinetoplastea</taxon>
        <taxon>Metakinetoplastina</taxon>
        <taxon>Trypanosomatida</taxon>
        <taxon>Trypanosomatidae</taxon>
        <taxon>Leishmaniinae</taxon>
        <taxon>Leishmania</taxon>
    </lineage>
</organism>
<gene>
    <name evidence="1" type="ORF">LdCL_360083600</name>
</gene>
<evidence type="ECO:0000313" key="1">
    <source>
        <dbReference type="EMBL" id="AYU84116.1"/>
    </source>
</evidence>
<dbReference type="Proteomes" id="UP000274082">
    <property type="component" value="Chromosome 36"/>
</dbReference>